<feature type="domain" description="AMP-dependent synthetase/ligase" evidence="4">
    <location>
        <begin position="39"/>
        <end position="429"/>
    </location>
</feature>
<dbReference type="InterPro" id="IPR050237">
    <property type="entry name" value="ATP-dep_AMP-bd_enzyme"/>
</dbReference>
<dbReference type="InterPro" id="IPR042099">
    <property type="entry name" value="ANL_N_sf"/>
</dbReference>
<dbReference type="Pfam" id="PF00501">
    <property type="entry name" value="AMP-binding"/>
    <property type="match status" value="1"/>
</dbReference>
<dbReference type="PANTHER" id="PTHR43767:SF1">
    <property type="entry name" value="NONRIBOSOMAL PEPTIDE SYNTHASE PES1 (EUROFUNG)-RELATED"/>
    <property type="match status" value="1"/>
</dbReference>
<dbReference type="SUPFAM" id="SSF56801">
    <property type="entry name" value="Acetyl-CoA synthetase-like"/>
    <property type="match status" value="1"/>
</dbReference>
<proteinExistence type="inferred from homology"/>
<accession>A0A144MPC9</accession>
<dbReference type="Pfam" id="PF13193">
    <property type="entry name" value="AMP-binding_C"/>
    <property type="match status" value="1"/>
</dbReference>
<dbReference type="Gene3D" id="3.40.50.12780">
    <property type="entry name" value="N-terminal domain of ligase-like"/>
    <property type="match status" value="1"/>
</dbReference>
<feature type="region of interest" description="Disordered" evidence="3">
    <location>
        <begin position="552"/>
        <end position="574"/>
    </location>
</feature>
<dbReference type="Gene3D" id="3.30.300.30">
    <property type="match status" value="1"/>
</dbReference>
<organism evidence="6 7">
    <name type="scientific">Brevibacterium linens</name>
    <dbReference type="NCBI Taxonomy" id="1703"/>
    <lineage>
        <taxon>Bacteria</taxon>
        <taxon>Bacillati</taxon>
        <taxon>Actinomycetota</taxon>
        <taxon>Actinomycetes</taxon>
        <taxon>Micrococcales</taxon>
        <taxon>Brevibacteriaceae</taxon>
        <taxon>Brevibacterium</taxon>
    </lineage>
</organism>
<dbReference type="InterPro" id="IPR045851">
    <property type="entry name" value="AMP-bd_C_sf"/>
</dbReference>
<dbReference type="RefSeq" id="WP_062862735.1">
    <property type="nucleotide sequence ID" value="NZ_CP014869.1"/>
</dbReference>
<evidence type="ECO:0000313" key="7">
    <source>
        <dbReference type="Proteomes" id="UP000075950"/>
    </source>
</evidence>
<evidence type="ECO:0000259" key="4">
    <source>
        <dbReference type="Pfam" id="PF00501"/>
    </source>
</evidence>
<name>A0A144MPC9_BRELN</name>
<dbReference type="InterPro" id="IPR000873">
    <property type="entry name" value="AMP-dep_synth/lig_dom"/>
</dbReference>
<dbReference type="PROSITE" id="PS00455">
    <property type="entry name" value="AMP_BINDING"/>
    <property type="match status" value="1"/>
</dbReference>
<evidence type="ECO:0000256" key="2">
    <source>
        <dbReference type="ARBA" id="ARBA00022598"/>
    </source>
</evidence>
<feature type="region of interest" description="Disordered" evidence="3">
    <location>
        <begin position="162"/>
        <end position="187"/>
    </location>
</feature>
<dbReference type="KEGG" id="bly:A2T55_02695"/>
<sequence length="574" mass="61513">MAAEETSTTTQHVWTRLYPAGVGATPEINDESAAHAWNARVDAHPDQTAVAYRGTTYTTTAIDREAEALATGFLERGLTKSSIVGVYLQNVPQFAVALLAAWKIGVVPLVLNPMYRGRELRALIDDSAASAIICDEGDLAQVRETLAGGSVTWVLTTNDDECATDPTLDTPDASPAEAAPTESGIAGDSWAPFLAAHRTEAPTRRTELLPGLDDAALLTYTSGTTGPAKGAVGTHRNVLAVARSYGAWMSLGEGDVMLAIAPLFHITGAVACAATSLIFPITLDFIGRVNAEKIISAIRDDKVTVTIGSITVYNALLEHESATAEDMQSVRYLYSGGAPVPPATVERFRNRFGHYIHNIYGMTETASAVIGVPPNTEAPVDPATDTLAIGVPFPGLEARIVDVADGTVITDSTAGELELRGPQITPGYLGKPEANEAAFDDGWLRTGDVGVMDEVGWIYLVDRIKDQINASGYKVWPREVEDVLYEHPAVLEAAVVGQPDDYRGETVVAYVSLRAGQDASPDELIAFTKERLAAYKYPRIVHVMSDLPKTHTGKIQRRMLRDSGKDNPATQEKQ</sequence>
<feature type="domain" description="AMP-binding enzyme C-terminal" evidence="5">
    <location>
        <begin position="479"/>
        <end position="554"/>
    </location>
</feature>
<evidence type="ECO:0000313" key="6">
    <source>
        <dbReference type="EMBL" id="AMT95283.1"/>
    </source>
</evidence>
<dbReference type="EMBL" id="CP014869">
    <property type="protein sequence ID" value="AMT95283.1"/>
    <property type="molecule type" value="Genomic_DNA"/>
</dbReference>
<evidence type="ECO:0000259" key="5">
    <source>
        <dbReference type="Pfam" id="PF13193"/>
    </source>
</evidence>
<dbReference type="InterPro" id="IPR020845">
    <property type="entry name" value="AMP-binding_CS"/>
</dbReference>
<dbReference type="GO" id="GO:0016878">
    <property type="term" value="F:acid-thiol ligase activity"/>
    <property type="evidence" value="ECO:0007669"/>
    <property type="project" value="UniProtKB-ARBA"/>
</dbReference>
<evidence type="ECO:0000256" key="3">
    <source>
        <dbReference type="SAM" id="MobiDB-lite"/>
    </source>
</evidence>
<protein>
    <submittedName>
        <fullName evidence="6">Acyl-CoA synthetase</fullName>
    </submittedName>
</protein>
<dbReference type="PANTHER" id="PTHR43767">
    <property type="entry name" value="LONG-CHAIN-FATTY-ACID--COA LIGASE"/>
    <property type="match status" value="1"/>
</dbReference>
<dbReference type="Proteomes" id="UP000075950">
    <property type="component" value="Chromosome"/>
</dbReference>
<keyword evidence="2" id="KW-0436">Ligase</keyword>
<reference evidence="7" key="1">
    <citation type="submission" date="2016-03" db="EMBL/GenBank/DDBJ databases">
        <authorList>
            <person name="Ploux O."/>
        </authorList>
    </citation>
    <scope>NUCLEOTIDE SEQUENCE [LARGE SCALE GENOMIC DNA]</scope>
    <source>
        <strain evidence="7">BS258</strain>
    </source>
</reference>
<gene>
    <name evidence="6" type="ORF">A2T55_02695</name>
</gene>
<dbReference type="AlphaFoldDB" id="A0A144MPC9"/>
<dbReference type="FunFam" id="3.30.300.30:FF:000008">
    <property type="entry name" value="2,3-dihydroxybenzoate-AMP ligase"/>
    <property type="match status" value="1"/>
</dbReference>
<evidence type="ECO:0000256" key="1">
    <source>
        <dbReference type="ARBA" id="ARBA00006432"/>
    </source>
</evidence>
<dbReference type="InterPro" id="IPR025110">
    <property type="entry name" value="AMP-bd_C"/>
</dbReference>
<comment type="similarity">
    <text evidence="1">Belongs to the ATP-dependent AMP-binding enzyme family.</text>
</comment>